<evidence type="ECO:0000313" key="3">
    <source>
        <dbReference type="EMBL" id="MBL6454974.1"/>
    </source>
</evidence>
<organism evidence="3 4">
    <name type="scientific">Belnapia mucosa</name>
    <dbReference type="NCBI Taxonomy" id="2804532"/>
    <lineage>
        <taxon>Bacteria</taxon>
        <taxon>Pseudomonadati</taxon>
        <taxon>Pseudomonadota</taxon>
        <taxon>Alphaproteobacteria</taxon>
        <taxon>Acetobacterales</taxon>
        <taxon>Roseomonadaceae</taxon>
        <taxon>Belnapia</taxon>
    </lineage>
</organism>
<protein>
    <submittedName>
        <fullName evidence="3">Uncharacterized protein</fullName>
    </submittedName>
</protein>
<feature type="chain" id="PRO_5045834562" evidence="2">
    <location>
        <begin position="19"/>
        <end position="89"/>
    </location>
</feature>
<accession>A0ABS1UZU2</accession>
<keyword evidence="2" id="KW-0732">Signal</keyword>
<feature type="region of interest" description="Disordered" evidence="1">
    <location>
        <begin position="14"/>
        <end position="89"/>
    </location>
</feature>
<feature type="compositionally biased region" description="Basic and acidic residues" evidence="1">
    <location>
        <begin position="39"/>
        <end position="63"/>
    </location>
</feature>
<keyword evidence="4" id="KW-1185">Reference proteome</keyword>
<dbReference type="RefSeq" id="WP_202824707.1">
    <property type="nucleotide sequence ID" value="NZ_JAEUXJ010000002.1"/>
</dbReference>
<evidence type="ECO:0000256" key="2">
    <source>
        <dbReference type="SAM" id="SignalP"/>
    </source>
</evidence>
<dbReference type="EMBL" id="JAEUXJ010000002">
    <property type="protein sequence ID" value="MBL6454974.1"/>
    <property type="molecule type" value="Genomic_DNA"/>
</dbReference>
<evidence type="ECO:0000256" key="1">
    <source>
        <dbReference type="SAM" id="MobiDB-lite"/>
    </source>
</evidence>
<gene>
    <name evidence="3" type="ORF">JMJ55_06540</name>
</gene>
<proteinExistence type="predicted"/>
<evidence type="ECO:0000313" key="4">
    <source>
        <dbReference type="Proteomes" id="UP000606490"/>
    </source>
</evidence>
<dbReference type="Proteomes" id="UP000606490">
    <property type="component" value="Unassembled WGS sequence"/>
</dbReference>
<feature type="signal peptide" evidence="2">
    <location>
        <begin position="1"/>
        <end position="18"/>
    </location>
</feature>
<sequence length="89" mass="9737">MRHVLVLGLTLLAGSAMAQDQPRPPPSTLGGRQFPSGQVEREVRPQEGPAAERDRQQLRDLNDLSRQLAPPGTPIPAPHVETPPPRQPR</sequence>
<reference evidence="3 4" key="1">
    <citation type="submission" date="2021-01" db="EMBL/GenBank/DDBJ databases">
        <title>Belnapia mucosa sp. nov. and Belnapia arida sp. nov., isolated from the Tabernas Desert (Almeria, Spain).</title>
        <authorList>
            <person name="Molina-Menor E."/>
            <person name="Vidal-Verdu A."/>
            <person name="Calonge A."/>
            <person name="Satari L."/>
            <person name="Pereto Magraner J."/>
            <person name="Porcar Miralles M."/>
        </authorList>
    </citation>
    <scope>NUCLEOTIDE SEQUENCE [LARGE SCALE GENOMIC DNA]</scope>
    <source>
        <strain evidence="3 4">T6</strain>
    </source>
</reference>
<comment type="caution">
    <text evidence="3">The sequence shown here is derived from an EMBL/GenBank/DDBJ whole genome shotgun (WGS) entry which is preliminary data.</text>
</comment>
<name>A0ABS1UZU2_9PROT</name>
<feature type="compositionally biased region" description="Pro residues" evidence="1">
    <location>
        <begin position="71"/>
        <end position="89"/>
    </location>
</feature>